<keyword evidence="7 13" id="KW-0812">Transmembrane</keyword>
<dbReference type="OrthoDB" id="9807042at2"/>
<comment type="subcellular location">
    <subcellularLocation>
        <location evidence="1">Cell inner membrane</location>
        <topology evidence="1">Multi-pass membrane protein</topology>
    </subcellularLocation>
</comment>
<dbReference type="GO" id="GO:0019646">
    <property type="term" value="P:aerobic electron transport chain"/>
    <property type="evidence" value="ECO:0007669"/>
    <property type="project" value="InterPro"/>
</dbReference>
<name>A0A2U2BDQ8_9BACT</name>
<keyword evidence="4 13" id="KW-1003">Cell membrane</keyword>
<dbReference type="AlphaFoldDB" id="A0A2U2BDQ8"/>
<feature type="transmembrane region" description="Helical" evidence="13">
    <location>
        <begin position="98"/>
        <end position="122"/>
    </location>
</feature>
<evidence type="ECO:0000313" key="15">
    <source>
        <dbReference type="Proteomes" id="UP000244956"/>
    </source>
</evidence>
<dbReference type="PIRSF" id="PIRSF006446">
    <property type="entry name" value="Cyt_quinol_oxidase_1"/>
    <property type="match status" value="1"/>
</dbReference>
<dbReference type="GO" id="GO:0005886">
    <property type="term" value="C:plasma membrane"/>
    <property type="evidence" value="ECO:0007669"/>
    <property type="project" value="UniProtKB-SubCell"/>
</dbReference>
<keyword evidence="9 13" id="KW-0249">Electron transport</keyword>
<feature type="transmembrane region" description="Helical" evidence="13">
    <location>
        <begin position="59"/>
        <end position="78"/>
    </location>
</feature>
<evidence type="ECO:0000256" key="9">
    <source>
        <dbReference type="ARBA" id="ARBA00022982"/>
    </source>
</evidence>
<keyword evidence="5" id="KW-0997">Cell inner membrane</keyword>
<feature type="transmembrane region" description="Helical" evidence="13">
    <location>
        <begin position="134"/>
        <end position="156"/>
    </location>
</feature>
<keyword evidence="8 13" id="KW-0479">Metal-binding</keyword>
<feature type="transmembrane region" description="Helical" evidence="13">
    <location>
        <begin position="225"/>
        <end position="243"/>
    </location>
</feature>
<dbReference type="Pfam" id="PF01654">
    <property type="entry name" value="Cyt_bd_oxida_I"/>
    <property type="match status" value="1"/>
</dbReference>
<dbReference type="Proteomes" id="UP000244956">
    <property type="component" value="Unassembled WGS sequence"/>
</dbReference>
<evidence type="ECO:0000256" key="6">
    <source>
        <dbReference type="ARBA" id="ARBA00022617"/>
    </source>
</evidence>
<keyword evidence="11 13" id="KW-0408">Iron</keyword>
<proteinExistence type="inferred from homology"/>
<evidence type="ECO:0000256" key="5">
    <source>
        <dbReference type="ARBA" id="ARBA00022519"/>
    </source>
</evidence>
<evidence type="ECO:0000256" key="1">
    <source>
        <dbReference type="ARBA" id="ARBA00004429"/>
    </source>
</evidence>
<feature type="transmembrane region" description="Helical" evidence="13">
    <location>
        <begin position="189"/>
        <end position="213"/>
    </location>
</feature>
<dbReference type="PANTHER" id="PTHR30365:SF0">
    <property type="entry name" value="CYTOCHROME BD-I UBIQUINOL OXIDASE SUBUNIT 1"/>
    <property type="match status" value="1"/>
</dbReference>
<evidence type="ECO:0000256" key="8">
    <source>
        <dbReference type="ARBA" id="ARBA00022723"/>
    </source>
</evidence>
<evidence type="ECO:0000256" key="11">
    <source>
        <dbReference type="ARBA" id="ARBA00023004"/>
    </source>
</evidence>
<gene>
    <name evidence="14" type="ORF">DDZ16_01545</name>
</gene>
<evidence type="ECO:0000256" key="4">
    <source>
        <dbReference type="ARBA" id="ARBA00022475"/>
    </source>
</evidence>
<feature type="transmembrane region" description="Helical" evidence="13">
    <location>
        <begin position="415"/>
        <end position="437"/>
    </location>
</feature>
<evidence type="ECO:0000256" key="12">
    <source>
        <dbReference type="ARBA" id="ARBA00023136"/>
    </source>
</evidence>
<comment type="similarity">
    <text evidence="2 13">Belongs to the cytochrome ubiquinol oxidase subunit 1 family.</text>
</comment>
<comment type="caution">
    <text evidence="14">The sequence shown here is derived from an EMBL/GenBank/DDBJ whole genome shotgun (WGS) entry which is preliminary data.</text>
</comment>
<feature type="transmembrane region" description="Helical" evidence="13">
    <location>
        <begin position="449"/>
        <end position="471"/>
    </location>
</feature>
<dbReference type="GO" id="GO:0046872">
    <property type="term" value="F:metal ion binding"/>
    <property type="evidence" value="ECO:0007669"/>
    <property type="project" value="UniProtKB-UniRule"/>
</dbReference>
<keyword evidence="6 13" id="KW-0349">Heme</keyword>
<dbReference type="GO" id="GO:0009055">
    <property type="term" value="F:electron transfer activity"/>
    <property type="evidence" value="ECO:0007669"/>
    <property type="project" value="UniProtKB-UniRule"/>
</dbReference>
<feature type="transmembrane region" description="Helical" evidence="13">
    <location>
        <begin position="491"/>
        <end position="515"/>
    </location>
</feature>
<accession>A0A2U2BDQ8</accession>
<dbReference type="GO" id="GO:0070069">
    <property type="term" value="C:cytochrome complex"/>
    <property type="evidence" value="ECO:0007669"/>
    <property type="project" value="UniProtKB-UniRule"/>
</dbReference>
<keyword evidence="3 13" id="KW-0813">Transport</keyword>
<evidence type="ECO:0000256" key="10">
    <source>
        <dbReference type="ARBA" id="ARBA00022989"/>
    </source>
</evidence>
<keyword evidence="12 13" id="KW-0472">Membrane</keyword>
<evidence type="ECO:0000313" key="14">
    <source>
        <dbReference type="EMBL" id="PWE01198.1"/>
    </source>
</evidence>
<evidence type="ECO:0000256" key="2">
    <source>
        <dbReference type="ARBA" id="ARBA00009819"/>
    </source>
</evidence>
<feature type="transmembrane region" description="Helical" evidence="13">
    <location>
        <begin position="17"/>
        <end position="38"/>
    </location>
</feature>
<dbReference type="RefSeq" id="WP_109262652.1">
    <property type="nucleotide sequence ID" value="NZ_QEWP01000001.1"/>
</dbReference>
<evidence type="ECO:0000256" key="13">
    <source>
        <dbReference type="PIRNR" id="PIRNR006446"/>
    </source>
</evidence>
<dbReference type="PANTHER" id="PTHR30365">
    <property type="entry name" value="CYTOCHROME D UBIQUINOL OXIDASE"/>
    <property type="match status" value="1"/>
</dbReference>
<reference evidence="14 15" key="1">
    <citation type="submission" date="2018-05" db="EMBL/GenBank/DDBJ databases">
        <title>Marinilabilia rubrum sp. nov., isolated from saltern sediment.</title>
        <authorList>
            <person name="Zhang R."/>
        </authorList>
    </citation>
    <scope>NUCLEOTIDE SEQUENCE [LARGE SCALE GENOMIC DNA]</scope>
    <source>
        <strain evidence="14 15">WTE16</strain>
    </source>
</reference>
<evidence type="ECO:0000256" key="7">
    <source>
        <dbReference type="ARBA" id="ARBA00022692"/>
    </source>
</evidence>
<dbReference type="EMBL" id="QEWP01000001">
    <property type="protein sequence ID" value="PWE01198.1"/>
    <property type="molecule type" value="Genomic_DNA"/>
</dbReference>
<sequence>MLENIDFALVDWSRGQFALTAMFHWLFVPLTLGLAYIIAYMETMYFKTGDPEWKRITKFWMKLFGINFAIGVATGIILEFEFGTNWSNYSWFVGDIFGAPLAIEGIMAFFLESTFIAVMFFGWDKVSKRFHLTATWLTAIGASLSAVWILVANAWMQNPVGTFFNPETARNEMISFWDVFLSETAVNKFVHTITSGFVLAAIFVIGISSWYLIKKRELLLSKRSIVIASVFGLISSVVLIGTGDSSAKEIVKTQPMKFAAMEALYEGQTNAPLVAVGVLGSEYNNENLTPETESDFLFKIEIPSMLSWLAYGNTDSFVAGMKDLIMGNKEHGILSYAEKIRRGHKAQKALIALKEAQKSDPNGPEAEALKAKFRDKDFIDNNVQYFGYGNFYDPDPEKLEKNAFKMVPPISLTFYAFHIMVMLGGLFLLLFVVFLYLVMKDQLHNKKWILWAGVWTIPLAYIASQAGWIVAEVGRQPWVIQDLMPTMKAVTHIDVGSVLTTFILFAVTFVGLFIAEIKIMLKQIKVGPQKKEDPNNV</sequence>
<evidence type="ECO:0000256" key="3">
    <source>
        <dbReference type="ARBA" id="ARBA00022448"/>
    </source>
</evidence>
<dbReference type="InterPro" id="IPR002585">
    <property type="entry name" value="Cyt-d_ubiquinol_oxidase_su_1"/>
</dbReference>
<dbReference type="GO" id="GO:0020037">
    <property type="term" value="F:heme binding"/>
    <property type="evidence" value="ECO:0007669"/>
    <property type="project" value="TreeGrafter"/>
</dbReference>
<protein>
    <submittedName>
        <fullName evidence="14">Cytochrome ubiquinol oxidase subunit I</fullName>
    </submittedName>
</protein>
<keyword evidence="15" id="KW-1185">Reference proteome</keyword>
<dbReference type="GO" id="GO:0016682">
    <property type="term" value="F:oxidoreductase activity, acting on diphenols and related substances as donors, oxygen as acceptor"/>
    <property type="evidence" value="ECO:0007669"/>
    <property type="project" value="TreeGrafter"/>
</dbReference>
<organism evidence="14 15">
    <name type="scientific">Marinilabilia rubra</name>
    <dbReference type="NCBI Taxonomy" id="2162893"/>
    <lineage>
        <taxon>Bacteria</taxon>
        <taxon>Pseudomonadati</taxon>
        <taxon>Bacteroidota</taxon>
        <taxon>Bacteroidia</taxon>
        <taxon>Marinilabiliales</taxon>
        <taxon>Marinilabiliaceae</taxon>
        <taxon>Marinilabilia</taxon>
    </lineage>
</organism>
<keyword evidence="10 13" id="KW-1133">Transmembrane helix</keyword>